<evidence type="ECO:0000313" key="5">
    <source>
        <dbReference type="Proteomes" id="UP000196878"/>
    </source>
</evidence>
<proteinExistence type="predicted"/>
<organism evidence="4 5">
    <name type="scientific">Haematobacter genomosp. 1</name>
    <dbReference type="NCBI Taxonomy" id="366618"/>
    <lineage>
        <taxon>Bacteria</taxon>
        <taxon>Pseudomonadati</taxon>
        <taxon>Pseudomonadota</taxon>
        <taxon>Alphaproteobacteria</taxon>
        <taxon>Rhodobacterales</taxon>
        <taxon>Paracoccaceae</taxon>
        <taxon>Haematobacter</taxon>
    </lineage>
</organism>
<dbReference type="EMBL" id="NIPW01000003">
    <property type="protein sequence ID" value="OWJ80684.1"/>
    <property type="molecule type" value="Genomic_DNA"/>
</dbReference>
<evidence type="ECO:0000256" key="1">
    <source>
        <dbReference type="ARBA" id="ARBA00004117"/>
    </source>
</evidence>
<evidence type="ECO:0000256" key="2">
    <source>
        <dbReference type="SAM" id="MobiDB-lite"/>
    </source>
</evidence>
<comment type="caution">
    <text evidence="4">The sequence shown here is derived from an EMBL/GenBank/DDBJ whole genome shotgun (WGS) entry which is preliminary data.</text>
</comment>
<dbReference type="Proteomes" id="UP000196878">
    <property type="component" value="Unassembled WGS sequence"/>
</dbReference>
<dbReference type="OrthoDB" id="9788334at2"/>
<accession>A0A212AGT7</accession>
<keyword evidence="4" id="KW-0966">Cell projection</keyword>
<comment type="subcellular location">
    <subcellularLocation>
        <location evidence="1">Bacterial flagellum basal body</location>
    </subcellularLocation>
</comment>
<keyword evidence="5" id="KW-1185">Reference proteome</keyword>
<dbReference type="Pfam" id="PF00460">
    <property type="entry name" value="Flg_bb_rod"/>
    <property type="match status" value="1"/>
</dbReference>
<reference evidence="4 5" key="1">
    <citation type="submission" date="2016-12" db="EMBL/GenBank/DDBJ databases">
        <title>Comparison of Traditional DNA-DNA Hybridization with In Silico Genomic Analysis.</title>
        <authorList>
            <person name="Nicholson A.C."/>
            <person name="Humrighouse B.W."/>
            <person name="Graziano J."/>
            <person name="Lasker B."/>
            <person name="Whitney A.M."/>
            <person name="Mcquiston J.R."/>
        </authorList>
    </citation>
    <scope>NUCLEOTIDE SEQUENCE [LARGE SCALE GENOMIC DNA]</scope>
    <source>
        <strain evidence="4 5">H2240</strain>
    </source>
</reference>
<dbReference type="NCBIfam" id="NF009270">
    <property type="entry name" value="PRK12627.1"/>
    <property type="match status" value="1"/>
</dbReference>
<keyword evidence="4" id="KW-0969">Cilium</keyword>
<feature type="domain" description="Flagellar basal body rod protein N-terminal" evidence="3">
    <location>
        <begin position="26"/>
        <end position="48"/>
    </location>
</feature>
<dbReference type="AlphaFoldDB" id="A0A212AGT7"/>
<evidence type="ECO:0000259" key="3">
    <source>
        <dbReference type="Pfam" id="PF00460"/>
    </source>
</evidence>
<gene>
    <name evidence="4" type="primary">flgB</name>
    <name evidence="4" type="ORF">CDV49_00375</name>
</gene>
<protein>
    <submittedName>
        <fullName evidence="4">Flagellar basal body rod protein FlgB</fullName>
    </submittedName>
</protein>
<evidence type="ECO:0000313" key="4">
    <source>
        <dbReference type="EMBL" id="OWJ80684.1"/>
    </source>
</evidence>
<keyword evidence="4" id="KW-0282">Flagellum</keyword>
<sequence>MVSPREGETPMFERLALSRLAGALANHAAARQAMVAENVANADTPGYRARDLRPFAELVERGDMPMAVTRAGHQPEGLSSLRSPVDKGGEPAPNGNTVSLEGEMVTAAEIRHSHDLALAVYRSAGGIIRASLGKAG</sequence>
<dbReference type="GO" id="GO:0009425">
    <property type="term" value="C:bacterial-type flagellum basal body"/>
    <property type="evidence" value="ECO:0007669"/>
    <property type="project" value="UniProtKB-SubCell"/>
</dbReference>
<feature type="region of interest" description="Disordered" evidence="2">
    <location>
        <begin position="70"/>
        <end position="98"/>
    </location>
</feature>
<dbReference type="InterPro" id="IPR001444">
    <property type="entry name" value="Flag_bb_rod_N"/>
</dbReference>
<name>A0A212AGT7_9RHOB</name>